<proteinExistence type="predicted"/>
<sequence>MVANMVDNMDSNIHSYEGGNNMSTITFGKLEKVCDGCRGNLAEVFINFSDGEMLELCRNCTDVMITKLELKYGIK</sequence>
<keyword evidence="2" id="KW-1185">Reference proteome</keyword>
<dbReference type="EMBL" id="MN013088">
    <property type="protein sequence ID" value="QEG13517.1"/>
    <property type="molecule type" value="Genomic_DNA"/>
</dbReference>
<name>A0A5B9NH02_9CAUD</name>
<dbReference type="Proteomes" id="UP000324040">
    <property type="component" value="Segment"/>
</dbReference>
<evidence type="ECO:0000313" key="2">
    <source>
        <dbReference type="Proteomes" id="UP000324040"/>
    </source>
</evidence>
<reference evidence="1 2" key="1">
    <citation type="submission" date="2019-06" db="EMBL/GenBank/DDBJ databases">
        <authorList>
            <person name="Handoko Y.A."/>
            <person name="Wardani A.K."/>
            <person name="Sutrisno A.A."/>
            <person name="Widjanarko S.B."/>
            <person name="Sharma R."/>
            <person name="Grose J.H."/>
        </authorList>
    </citation>
    <scope>NUCLEOTIDE SEQUENCE [LARGE SCALE GENOMIC DNA]</scope>
</reference>
<accession>A0A5B9NH02</accession>
<evidence type="ECO:0000313" key="1">
    <source>
        <dbReference type="EMBL" id="QEG13517.1"/>
    </source>
</evidence>
<organism evidence="1 2">
    <name type="scientific">Bacillus phage vB_BspS_SplendidRed</name>
    <dbReference type="NCBI Taxonomy" id="2591379"/>
    <lineage>
        <taxon>Viruses</taxon>
        <taxon>Duplodnaviria</taxon>
        <taxon>Heunggongvirae</taxon>
        <taxon>Uroviricota</taxon>
        <taxon>Caudoviricetes</taxon>
        <taxon>Trautnerviridae</taxon>
        <taxon>Polsinellivirinae</taxon>
        <taxon>Splendidredvirus</taxon>
        <taxon>Splendidredvirus splendidred</taxon>
    </lineage>
</organism>
<protein>
    <submittedName>
        <fullName evidence="1">Uncharacterized protein</fullName>
    </submittedName>
</protein>
<gene>
    <name evidence="1" type="ORF">SPLENDIDRED_43</name>
</gene>